<keyword evidence="3" id="KW-1185">Reference proteome</keyword>
<accession>A0A6N8JCC9</accession>
<evidence type="ECO:0000256" key="1">
    <source>
        <dbReference type="SAM" id="SignalP"/>
    </source>
</evidence>
<feature type="signal peptide" evidence="1">
    <location>
        <begin position="1"/>
        <end position="16"/>
    </location>
</feature>
<sequence>MKKILLLLLLPITAFTQQMLITGYLPDCPDNTDVYINKPVGPYANINMKESGAKVMNHAFSIIVPLRELAIVIIENKYIKALSFSSPGDSENHKPLPHPDLQNAFCYSIWGMGF</sequence>
<gene>
    <name evidence="2" type="ORF">GO495_16490</name>
</gene>
<evidence type="ECO:0000313" key="2">
    <source>
        <dbReference type="EMBL" id="MVT42191.1"/>
    </source>
</evidence>
<dbReference type="AlphaFoldDB" id="A0A6N8JCC9"/>
<dbReference type="Proteomes" id="UP000468388">
    <property type="component" value="Unassembled WGS sequence"/>
</dbReference>
<organism evidence="2 3">
    <name type="scientific">Chitinophaga oryziterrae</name>
    <dbReference type="NCBI Taxonomy" id="1031224"/>
    <lineage>
        <taxon>Bacteria</taxon>
        <taxon>Pseudomonadati</taxon>
        <taxon>Bacteroidota</taxon>
        <taxon>Chitinophagia</taxon>
        <taxon>Chitinophagales</taxon>
        <taxon>Chitinophagaceae</taxon>
        <taxon>Chitinophaga</taxon>
    </lineage>
</organism>
<protein>
    <submittedName>
        <fullName evidence="2">Uncharacterized protein</fullName>
    </submittedName>
</protein>
<feature type="chain" id="PRO_5027072213" evidence="1">
    <location>
        <begin position="17"/>
        <end position="114"/>
    </location>
</feature>
<proteinExistence type="predicted"/>
<dbReference type="EMBL" id="WRXO01000004">
    <property type="protein sequence ID" value="MVT42191.1"/>
    <property type="molecule type" value="Genomic_DNA"/>
</dbReference>
<evidence type="ECO:0000313" key="3">
    <source>
        <dbReference type="Proteomes" id="UP000468388"/>
    </source>
</evidence>
<dbReference type="RefSeq" id="WP_157300818.1">
    <property type="nucleotide sequence ID" value="NZ_BAAAZB010000005.1"/>
</dbReference>
<name>A0A6N8JCC9_9BACT</name>
<comment type="caution">
    <text evidence="2">The sequence shown here is derived from an EMBL/GenBank/DDBJ whole genome shotgun (WGS) entry which is preliminary data.</text>
</comment>
<dbReference type="OrthoDB" id="626523at2"/>
<reference evidence="2 3" key="1">
    <citation type="submission" date="2019-12" db="EMBL/GenBank/DDBJ databases">
        <title>The draft genomic sequence of strain Chitinophaga oryziterrae JCM 16595.</title>
        <authorList>
            <person name="Zhang X."/>
        </authorList>
    </citation>
    <scope>NUCLEOTIDE SEQUENCE [LARGE SCALE GENOMIC DNA]</scope>
    <source>
        <strain evidence="2 3">JCM 16595</strain>
    </source>
</reference>
<keyword evidence="1" id="KW-0732">Signal</keyword>